<evidence type="ECO:0000256" key="3">
    <source>
        <dbReference type="ARBA" id="ARBA00022692"/>
    </source>
</evidence>
<dbReference type="GO" id="GO:0071555">
    <property type="term" value="P:cell wall organization"/>
    <property type="evidence" value="ECO:0007669"/>
    <property type="project" value="UniProtKB-KW"/>
</dbReference>
<feature type="transmembrane region" description="Helical" evidence="8">
    <location>
        <begin position="477"/>
        <end position="498"/>
    </location>
</feature>
<evidence type="ECO:0000256" key="2">
    <source>
        <dbReference type="ARBA" id="ARBA00022475"/>
    </source>
</evidence>
<feature type="transmembrane region" description="Helical" evidence="8">
    <location>
        <begin position="250"/>
        <end position="272"/>
    </location>
</feature>
<keyword evidence="8" id="KW-0813">Transport</keyword>
<organism evidence="9 10">
    <name type="scientific">Candidatus Sungiibacteriota bacterium</name>
    <dbReference type="NCBI Taxonomy" id="2750080"/>
    <lineage>
        <taxon>Bacteria</taxon>
        <taxon>Candidatus Sungiibacteriota</taxon>
    </lineage>
</organism>
<evidence type="ECO:0000256" key="7">
    <source>
        <dbReference type="ARBA" id="ARBA00023136"/>
    </source>
</evidence>
<accession>A0A9D6LRN6</accession>
<name>A0A9D6LRN6_9BACT</name>
<dbReference type="GO" id="GO:0015648">
    <property type="term" value="F:lipid-linked peptidoglycan transporter activity"/>
    <property type="evidence" value="ECO:0007669"/>
    <property type="project" value="UniProtKB-UniRule"/>
</dbReference>
<keyword evidence="8" id="KW-0961">Cell wall biogenesis/degradation</keyword>
<feature type="transmembrane region" description="Helical" evidence="8">
    <location>
        <begin position="319"/>
        <end position="342"/>
    </location>
</feature>
<dbReference type="PRINTS" id="PR01806">
    <property type="entry name" value="VIRFACTRMVIN"/>
</dbReference>
<keyword evidence="3 8" id="KW-0812">Transmembrane</keyword>
<comment type="caution">
    <text evidence="9">The sequence shown here is derived from an EMBL/GenBank/DDBJ whole genome shotgun (WGS) entry which is preliminary data.</text>
</comment>
<dbReference type="PANTHER" id="PTHR47019">
    <property type="entry name" value="LIPID II FLIPPASE MURJ"/>
    <property type="match status" value="1"/>
</dbReference>
<evidence type="ECO:0000313" key="9">
    <source>
        <dbReference type="EMBL" id="MBI3627477.1"/>
    </source>
</evidence>
<dbReference type="AlphaFoldDB" id="A0A9D6LRN6"/>
<dbReference type="InterPro" id="IPR051050">
    <property type="entry name" value="Lipid_II_flippase_MurJ/MviN"/>
</dbReference>
<dbReference type="Pfam" id="PF03023">
    <property type="entry name" value="MurJ"/>
    <property type="match status" value="1"/>
</dbReference>
<feature type="transmembrane region" description="Helical" evidence="8">
    <location>
        <begin position="278"/>
        <end position="298"/>
    </location>
</feature>
<dbReference type="GO" id="GO:0034204">
    <property type="term" value="P:lipid translocation"/>
    <property type="evidence" value="ECO:0007669"/>
    <property type="project" value="TreeGrafter"/>
</dbReference>
<feature type="transmembrane region" description="Helical" evidence="8">
    <location>
        <begin position="12"/>
        <end position="33"/>
    </location>
</feature>
<dbReference type="GO" id="GO:0008360">
    <property type="term" value="P:regulation of cell shape"/>
    <property type="evidence" value="ECO:0007669"/>
    <property type="project" value="UniProtKB-KW"/>
</dbReference>
<comment type="pathway">
    <text evidence="8">Cell wall biogenesis; peptidoglycan biosynthesis.</text>
</comment>
<evidence type="ECO:0000256" key="1">
    <source>
        <dbReference type="ARBA" id="ARBA00004651"/>
    </source>
</evidence>
<keyword evidence="4 8" id="KW-0133">Cell shape</keyword>
<feature type="transmembrane region" description="Helical" evidence="8">
    <location>
        <begin position="60"/>
        <end position="82"/>
    </location>
</feature>
<dbReference type="HAMAP" id="MF_02078">
    <property type="entry name" value="MurJ_MviN"/>
    <property type="match status" value="1"/>
</dbReference>
<evidence type="ECO:0000256" key="5">
    <source>
        <dbReference type="ARBA" id="ARBA00022984"/>
    </source>
</evidence>
<keyword evidence="5 8" id="KW-0573">Peptidoglycan synthesis</keyword>
<keyword evidence="2 8" id="KW-1003">Cell membrane</keyword>
<gene>
    <name evidence="8" type="primary">murJ</name>
    <name evidence="9" type="ORF">HY220_01875</name>
</gene>
<sequence>MVLPFWKKEISSIHAAAFLIGAAGFLSRILGLFRDRLLASHYGASRTLDIYYASFQIPDFLYTLFLIGAASAAILPTFISIWERDKKKAEEFIGGLLIIFSLAAALVSLIVAIFAPFIVRLVAPGFDPASRALMITMTRIMMISPIFLGVSNIFSSVIQANRQFIVFALTSILYNLGIIIGILAFVPVFGPQGLAYGVILGAFLHMAVQIPALGALSFRPQFLSFKKIPEIKNVFLVSIPRVAALSLDQIISVMLVALASTLAAGSVAVFRLADNLRFIPVGIFGVSYSVAGFSRLAEHAAKKSKEGFFEDLSALIESILFWVVPLACFLLILRAHVVRLALGAGHFSWVDTRLTAATLAILAFAIIGESLATLFIRSFYAIGNTKLPFFTSLFTTVFVIGLAPFLLTLFTTHRASGKLIADLLKVGDLHDVGVLGLALAFALGDLLDLIFLWVALSRESKKYFGGGGIPLKTLASGLKIIFASIAATFIGYGVLYLLSLYIPLDTFLHVLLQGGATFMVAAAFYTGIMYMLGSEQVNAFIEPFRRRLIKPAILPQEIDEDRAAFR</sequence>
<proteinExistence type="inferred from homology"/>
<feature type="transmembrane region" description="Helical" evidence="8">
    <location>
        <begin position="387"/>
        <end position="412"/>
    </location>
</feature>
<feature type="transmembrane region" description="Helical" evidence="8">
    <location>
        <begin position="166"/>
        <end position="188"/>
    </location>
</feature>
<feature type="transmembrane region" description="Helical" evidence="8">
    <location>
        <begin position="131"/>
        <end position="154"/>
    </location>
</feature>
<evidence type="ECO:0000256" key="6">
    <source>
        <dbReference type="ARBA" id="ARBA00022989"/>
    </source>
</evidence>
<dbReference type="Proteomes" id="UP000808388">
    <property type="component" value="Unassembled WGS sequence"/>
</dbReference>
<dbReference type="CDD" id="cd13123">
    <property type="entry name" value="MATE_MurJ_like"/>
    <property type="match status" value="1"/>
</dbReference>
<dbReference type="GO" id="GO:0005886">
    <property type="term" value="C:plasma membrane"/>
    <property type="evidence" value="ECO:0007669"/>
    <property type="project" value="UniProtKB-SubCell"/>
</dbReference>
<dbReference type="GO" id="GO:0009252">
    <property type="term" value="P:peptidoglycan biosynthetic process"/>
    <property type="evidence" value="ECO:0007669"/>
    <property type="project" value="UniProtKB-UniRule"/>
</dbReference>
<dbReference type="PANTHER" id="PTHR47019:SF1">
    <property type="entry name" value="LIPID II FLIPPASE MURJ"/>
    <property type="match status" value="1"/>
</dbReference>
<feature type="transmembrane region" description="Helical" evidence="8">
    <location>
        <begin position="94"/>
        <end position="119"/>
    </location>
</feature>
<comment type="similarity">
    <text evidence="8">Belongs to the MurJ/MviN family.</text>
</comment>
<evidence type="ECO:0000256" key="4">
    <source>
        <dbReference type="ARBA" id="ARBA00022960"/>
    </source>
</evidence>
<comment type="subcellular location">
    <subcellularLocation>
        <location evidence="1 8">Cell membrane</location>
        <topology evidence="1 8">Multi-pass membrane protein</topology>
    </subcellularLocation>
</comment>
<feature type="transmembrane region" description="Helical" evidence="8">
    <location>
        <begin position="354"/>
        <end position="375"/>
    </location>
</feature>
<feature type="transmembrane region" description="Helical" evidence="8">
    <location>
        <begin position="432"/>
        <end position="456"/>
    </location>
</feature>
<feature type="transmembrane region" description="Helical" evidence="8">
    <location>
        <begin position="510"/>
        <end position="532"/>
    </location>
</feature>
<feature type="transmembrane region" description="Helical" evidence="8">
    <location>
        <begin position="194"/>
        <end position="218"/>
    </location>
</feature>
<keyword evidence="6 8" id="KW-1133">Transmembrane helix</keyword>
<keyword evidence="7 8" id="KW-0472">Membrane</keyword>
<comment type="function">
    <text evidence="8">Involved in peptidoglycan biosynthesis. Transports lipid-linked peptidoglycan precursors from the inner to the outer leaflet of the cytoplasmic membrane.</text>
</comment>
<protein>
    <recommendedName>
        <fullName evidence="8">Probable lipid II flippase MurJ</fullName>
    </recommendedName>
</protein>
<dbReference type="EMBL" id="JACQCQ010000008">
    <property type="protein sequence ID" value="MBI3627477.1"/>
    <property type="molecule type" value="Genomic_DNA"/>
</dbReference>
<dbReference type="InterPro" id="IPR004268">
    <property type="entry name" value="MurJ"/>
</dbReference>
<evidence type="ECO:0000313" key="10">
    <source>
        <dbReference type="Proteomes" id="UP000808388"/>
    </source>
</evidence>
<evidence type="ECO:0000256" key="8">
    <source>
        <dbReference type="HAMAP-Rule" id="MF_02078"/>
    </source>
</evidence>
<reference evidence="9" key="1">
    <citation type="submission" date="2020-07" db="EMBL/GenBank/DDBJ databases">
        <title>Huge and variable diversity of episymbiotic CPR bacteria and DPANN archaea in groundwater ecosystems.</title>
        <authorList>
            <person name="He C.Y."/>
            <person name="Keren R."/>
            <person name="Whittaker M."/>
            <person name="Farag I.F."/>
            <person name="Doudna J."/>
            <person name="Cate J.H.D."/>
            <person name="Banfield J.F."/>
        </authorList>
    </citation>
    <scope>NUCLEOTIDE SEQUENCE</scope>
    <source>
        <strain evidence="9">NC_groundwater_972_Pr1_S-0.2um_49_27</strain>
    </source>
</reference>